<sequence>MPQNHLRPLKRAMAIEEAEISSGSKFMEKASVEKNVAEVAYMDLLPDEILSLIISFLTTRDVVRTSVLATKWRFLSASPLNLDFDWPSIRGMKRGGGGGAPAV</sequence>
<dbReference type="EMBL" id="CM046394">
    <property type="protein sequence ID" value="KAI8546832.1"/>
    <property type="molecule type" value="Genomic_DNA"/>
</dbReference>
<comment type="caution">
    <text evidence="1">The sequence shown here is derived from an EMBL/GenBank/DDBJ whole genome shotgun (WGS) entry which is preliminary data.</text>
</comment>
<name>A0ACC0N0I7_RHOML</name>
<proteinExistence type="predicted"/>
<keyword evidence="2" id="KW-1185">Reference proteome</keyword>
<organism evidence="1 2">
    <name type="scientific">Rhododendron molle</name>
    <name type="common">Chinese azalea</name>
    <name type="synonym">Azalea mollis</name>
    <dbReference type="NCBI Taxonomy" id="49168"/>
    <lineage>
        <taxon>Eukaryota</taxon>
        <taxon>Viridiplantae</taxon>
        <taxon>Streptophyta</taxon>
        <taxon>Embryophyta</taxon>
        <taxon>Tracheophyta</taxon>
        <taxon>Spermatophyta</taxon>
        <taxon>Magnoliopsida</taxon>
        <taxon>eudicotyledons</taxon>
        <taxon>Gunneridae</taxon>
        <taxon>Pentapetalae</taxon>
        <taxon>asterids</taxon>
        <taxon>Ericales</taxon>
        <taxon>Ericaceae</taxon>
        <taxon>Ericoideae</taxon>
        <taxon>Rhodoreae</taxon>
        <taxon>Rhododendron</taxon>
    </lineage>
</organism>
<reference evidence="1" key="1">
    <citation type="submission" date="2022-02" db="EMBL/GenBank/DDBJ databases">
        <title>Plant Genome Project.</title>
        <authorList>
            <person name="Zhang R.-G."/>
        </authorList>
    </citation>
    <scope>NUCLEOTIDE SEQUENCE</scope>
    <source>
        <strain evidence="1">AT1</strain>
    </source>
</reference>
<accession>A0ACC0N0I7</accession>
<gene>
    <name evidence="1" type="ORF">RHMOL_Rhmol07G0149800</name>
</gene>
<evidence type="ECO:0000313" key="1">
    <source>
        <dbReference type="EMBL" id="KAI8546832.1"/>
    </source>
</evidence>
<evidence type="ECO:0000313" key="2">
    <source>
        <dbReference type="Proteomes" id="UP001062846"/>
    </source>
</evidence>
<protein>
    <submittedName>
        <fullName evidence="1">Uncharacterized protein</fullName>
    </submittedName>
</protein>
<dbReference type="Proteomes" id="UP001062846">
    <property type="component" value="Chromosome 7"/>
</dbReference>